<reference evidence="1 2" key="1">
    <citation type="submission" date="2011-02" db="EMBL/GenBank/DDBJ databases">
        <title>The Genome Sequence of Sphaeroforma arctica JP610.</title>
        <authorList>
            <consortium name="The Broad Institute Genome Sequencing Platform"/>
            <person name="Russ C."/>
            <person name="Cuomo C."/>
            <person name="Young S.K."/>
            <person name="Zeng Q."/>
            <person name="Gargeya S."/>
            <person name="Alvarado L."/>
            <person name="Berlin A."/>
            <person name="Chapman S.B."/>
            <person name="Chen Z."/>
            <person name="Freedman E."/>
            <person name="Gellesch M."/>
            <person name="Goldberg J."/>
            <person name="Griggs A."/>
            <person name="Gujja S."/>
            <person name="Heilman E."/>
            <person name="Heiman D."/>
            <person name="Howarth C."/>
            <person name="Mehta T."/>
            <person name="Neiman D."/>
            <person name="Pearson M."/>
            <person name="Roberts A."/>
            <person name="Saif S."/>
            <person name="Shea T."/>
            <person name="Shenoy N."/>
            <person name="Sisk P."/>
            <person name="Stolte C."/>
            <person name="Sykes S."/>
            <person name="White J."/>
            <person name="Yandava C."/>
            <person name="Burger G."/>
            <person name="Gray M.W."/>
            <person name="Holland P.W.H."/>
            <person name="King N."/>
            <person name="Lang F.B.F."/>
            <person name="Roger A.J."/>
            <person name="Ruiz-Trillo I."/>
            <person name="Haas B."/>
            <person name="Nusbaum C."/>
            <person name="Birren B."/>
        </authorList>
    </citation>
    <scope>NUCLEOTIDE SEQUENCE [LARGE SCALE GENOMIC DNA]</scope>
    <source>
        <strain evidence="1 2">JP610</strain>
    </source>
</reference>
<proteinExistence type="predicted"/>
<sequence>HRIFRTSESKANARNHSLQHIRPMEDGVSFITKKRVKSTRDKYKGVERQLNKSADYKPVSIESYAPVSSAHRPWWYQNMGFENYSVALYSKNYGNNVPAHHFLWKLPEKEEERSETATSAAILRCSKDLLKFNTREIMSNAKKLVRA</sequence>
<dbReference type="GeneID" id="25915786"/>
<dbReference type="AlphaFoldDB" id="A0A0L0F6H6"/>
<accession>A0A0L0F6H6</accession>
<evidence type="ECO:0000313" key="2">
    <source>
        <dbReference type="Proteomes" id="UP000054560"/>
    </source>
</evidence>
<name>A0A0L0F6H6_9EUKA</name>
<organism evidence="1 2">
    <name type="scientific">Sphaeroforma arctica JP610</name>
    <dbReference type="NCBI Taxonomy" id="667725"/>
    <lineage>
        <taxon>Eukaryota</taxon>
        <taxon>Ichthyosporea</taxon>
        <taxon>Ichthyophonida</taxon>
        <taxon>Sphaeroforma</taxon>
    </lineage>
</organism>
<dbReference type="Proteomes" id="UP000054560">
    <property type="component" value="Unassembled WGS sequence"/>
</dbReference>
<protein>
    <submittedName>
        <fullName evidence="1">Uncharacterized protein</fullName>
    </submittedName>
</protein>
<gene>
    <name evidence="1" type="ORF">SARC_15282</name>
</gene>
<evidence type="ECO:0000313" key="1">
    <source>
        <dbReference type="EMBL" id="KNC72166.1"/>
    </source>
</evidence>
<dbReference type="RefSeq" id="XP_014146068.1">
    <property type="nucleotide sequence ID" value="XM_014290593.1"/>
</dbReference>
<keyword evidence="2" id="KW-1185">Reference proteome</keyword>
<feature type="non-terminal residue" evidence="1">
    <location>
        <position position="1"/>
    </location>
</feature>
<dbReference type="EMBL" id="KQ247472">
    <property type="protein sequence ID" value="KNC72166.1"/>
    <property type="molecule type" value="Genomic_DNA"/>
</dbReference>